<proteinExistence type="inferred from homology"/>
<comment type="similarity">
    <text evidence="1">Belongs to the nematode receptor-like protein sre family.</text>
</comment>
<protein>
    <recommendedName>
        <fullName evidence="5">G protein-coupled receptor</fullName>
    </recommendedName>
</protein>
<sequence>ARFVIYLYEARIIILSDNIFDISSFLLISISVIRMYGAFATMACLMAFVIERLFATVLFHDYEKTDRERISVLCMILTISFGLICSLQTTIVSDRTKLHQQAT</sequence>
<dbReference type="Pfam" id="PF03125">
    <property type="entry name" value="Sre"/>
    <property type="match status" value="1"/>
</dbReference>
<feature type="non-terminal residue" evidence="3">
    <location>
        <position position="1"/>
    </location>
</feature>
<evidence type="ECO:0000256" key="2">
    <source>
        <dbReference type="SAM" id="Phobius"/>
    </source>
</evidence>
<keyword evidence="2" id="KW-0812">Transmembrane</keyword>
<feature type="transmembrane region" description="Helical" evidence="2">
    <location>
        <begin position="70"/>
        <end position="91"/>
    </location>
</feature>
<dbReference type="GO" id="GO:0016020">
    <property type="term" value="C:membrane"/>
    <property type="evidence" value="ECO:0007669"/>
    <property type="project" value="InterPro"/>
</dbReference>
<reference evidence="3" key="1">
    <citation type="submission" date="2023-10" db="EMBL/GenBank/DDBJ databases">
        <title>Genome assembly of Pristionchus species.</title>
        <authorList>
            <person name="Yoshida K."/>
            <person name="Sommer R.J."/>
        </authorList>
    </citation>
    <scope>NUCLEOTIDE SEQUENCE</scope>
    <source>
        <strain evidence="3">RS5133</strain>
    </source>
</reference>
<dbReference type="EMBL" id="BTSY01000004">
    <property type="protein sequence ID" value="GMT22311.1"/>
    <property type="molecule type" value="Genomic_DNA"/>
</dbReference>
<evidence type="ECO:0008006" key="5">
    <source>
        <dbReference type="Google" id="ProtNLM"/>
    </source>
</evidence>
<evidence type="ECO:0000313" key="4">
    <source>
        <dbReference type="Proteomes" id="UP001432322"/>
    </source>
</evidence>
<organism evidence="3 4">
    <name type="scientific">Pristionchus fissidentatus</name>
    <dbReference type="NCBI Taxonomy" id="1538716"/>
    <lineage>
        <taxon>Eukaryota</taxon>
        <taxon>Metazoa</taxon>
        <taxon>Ecdysozoa</taxon>
        <taxon>Nematoda</taxon>
        <taxon>Chromadorea</taxon>
        <taxon>Rhabditida</taxon>
        <taxon>Rhabditina</taxon>
        <taxon>Diplogasteromorpha</taxon>
        <taxon>Diplogasteroidea</taxon>
        <taxon>Neodiplogasteridae</taxon>
        <taxon>Pristionchus</taxon>
    </lineage>
</organism>
<evidence type="ECO:0000256" key="1">
    <source>
        <dbReference type="ARBA" id="ARBA00006803"/>
    </source>
</evidence>
<dbReference type="PANTHER" id="PTHR23128:SF132">
    <property type="entry name" value="SERPENTINE RECEPTOR, CLASS E (EPSILON)-RELATED"/>
    <property type="match status" value="1"/>
</dbReference>
<comment type="caution">
    <text evidence="3">The sequence shown here is derived from an EMBL/GenBank/DDBJ whole genome shotgun (WGS) entry which is preliminary data.</text>
</comment>
<dbReference type="AlphaFoldDB" id="A0AAV5VUV6"/>
<accession>A0AAV5VUV6</accession>
<dbReference type="GO" id="GO:0007606">
    <property type="term" value="P:sensory perception of chemical stimulus"/>
    <property type="evidence" value="ECO:0007669"/>
    <property type="project" value="InterPro"/>
</dbReference>
<keyword evidence="2" id="KW-1133">Transmembrane helix</keyword>
<dbReference type="InterPro" id="IPR004151">
    <property type="entry name" value="7TM_GPCR_serpentine_rcpt_Sre"/>
</dbReference>
<dbReference type="Proteomes" id="UP001432322">
    <property type="component" value="Unassembled WGS sequence"/>
</dbReference>
<dbReference type="PANTHER" id="PTHR23128">
    <property type="entry name" value="SERPENTINE RECEPTOR, CLASS E (EPSILON)-RELATED"/>
    <property type="match status" value="1"/>
</dbReference>
<evidence type="ECO:0000313" key="3">
    <source>
        <dbReference type="EMBL" id="GMT22311.1"/>
    </source>
</evidence>
<feature type="non-terminal residue" evidence="3">
    <location>
        <position position="103"/>
    </location>
</feature>
<keyword evidence="2" id="KW-0472">Membrane</keyword>
<gene>
    <name evidence="3" type="ORF">PFISCL1PPCAC_13608</name>
</gene>
<name>A0AAV5VUV6_9BILA</name>
<keyword evidence="4" id="KW-1185">Reference proteome</keyword>